<dbReference type="Gene3D" id="3.40.50.300">
    <property type="entry name" value="P-loop containing nucleotide triphosphate hydrolases"/>
    <property type="match status" value="1"/>
</dbReference>
<dbReference type="InterPro" id="IPR025662">
    <property type="entry name" value="Sigma_54_int_dom_ATP-bd_1"/>
</dbReference>
<accession>A0A251XAN0</accession>
<dbReference type="SUPFAM" id="SSF52172">
    <property type="entry name" value="CheY-like"/>
    <property type="match status" value="1"/>
</dbReference>
<dbReference type="InterPro" id="IPR011006">
    <property type="entry name" value="CheY-like_superfamily"/>
</dbReference>
<keyword evidence="1" id="KW-0547">Nucleotide-binding</keyword>
<feature type="domain" description="Response regulatory" evidence="9">
    <location>
        <begin position="7"/>
        <end position="125"/>
    </location>
</feature>
<dbReference type="Pfam" id="PF00158">
    <property type="entry name" value="Sigma54_activat"/>
    <property type="match status" value="1"/>
</dbReference>
<keyword evidence="4" id="KW-0238">DNA-binding</keyword>
<dbReference type="GO" id="GO:0003677">
    <property type="term" value="F:DNA binding"/>
    <property type="evidence" value="ECO:0007669"/>
    <property type="project" value="UniProtKB-KW"/>
</dbReference>
<dbReference type="InterPro" id="IPR002078">
    <property type="entry name" value="Sigma_54_int"/>
</dbReference>
<dbReference type="Gene3D" id="1.10.8.60">
    <property type="match status" value="1"/>
</dbReference>
<dbReference type="PROSITE" id="PS00676">
    <property type="entry name" value="SIGMA54_INTERACT_2"/>
    <property type="match status" value="1"/>
</dbReference>
<comment type="caution">
    <text evidence="10">The sequence shown here is derived from an EMBL/GenBank/DDBJ whole genome shotgun (WGS) entry which is preliminary data.</text>
</comment>
<dbReference type="InterPro" id="IPR002197">
    <property type="entry name" value="HTH_Fis"/>
</dbReference>
<dbReference type="PROSITE" id="PS00675">
    <property type="entry name" value="SIGMA54_INTERACT_1"/>
    <property type="match status" value="1"/>
</dbReference>
<dbReference type="CDD" id="cd00156">
    <property type="entry name" value="REC"/>
    <property type="match status" value="1"/>
</dbReference>
<gene>
    <name evidence="10" type="ORF">TPSD3_02560</name>
</gene>
<dbReference type="OrthoDB" id="5297379at2"/>
<dbReference type="GO" id="GO:0005524">
    <property type="term" value="F:ATP binding"/>
    <property type="evidence" value="ECO:0007669"/>
    <property type="project" value="UniProtKB-KW"/>
</dbReference>
<evidence type="ECO:0000313" key="11">
    <source>
        <dbReference type="Proteomes" id="UP000194798"/>
    </source>
</evidence>
<protein>
    <recommendedName>
        <fullName evidence="12">Sigma-54-dependent Fis family transcriptional regulator</fullName>
    </recommendedName>
</protein>
<evidence type="ECO:0000256" key="7">
    <source>
        <dbReference type="SAM" id="MobiDB-lite"/>
    </source>
</evidence>
<dbReference type="SUPFAM" id="SSF46689">
    <property type="entry name" value="Homeodomain-like"/>
    <property type="match status" value="1"/>
</dbReference>
<dbReference type="InterPro" id="IPR027417">
    <property type="entry name" value="P-loop_NTPase"/>
</dbReference>
<dbReference type="GO" id="GO:0006355">
    <property type="term" value="P:regulation of DNA-templated transcription"/>
    <property type="evidence" value="ECO:0007669"/>
    <property type="project" value="InterPro"/>
</dbReference>
<keyword evidence="11" id="KW-1185">Reference proteome</keyword>
<dbReference type="InterPro" id="IPR009057">
    <property type="entry name" value="Homeodomain-like_sf"/>
</dbReference>
<dbReference type="GO" id="GO:0000160">
    <property type="term" value="P:phosphorelay signal transduction system"/>
    <property type="evidence" value="ECO:0007669"/>
    <property type="project" value="InterPro"/>
</dbReference>
<feature type="region of interest" description="Disordered" evidence="7">
    <location>
        <begin position="379"/>
        <end position="399"/>
    </location>
</feature>
<dbReference type="InterPro" id="IPR003593">
    <property type="entry name" value="AAA+_ATPase"/>
</dbReference>
<dbReference type="RefSeq" id="WP_086487024.1">
    <property type="nucleotide sequence ID" value="NZ_MSLT01000006.1"/>
</dbReference>
<dbReference type="Gene3D" id="3.40.50.2300">
    <property type="match status" value="1"/>
</dbReference>
<evidence type="ECO:0000313" key="10">
    <source>
        <dbReference type="EMBL" id="OUD15429.1"/>
    </source>
</evidence>
<dbReference type="SMART" id="SM00448">
    <property type="entry name" value="REC"/>
    <property type="match status" value="1"/>
</dbReference>
<dbReference type="EMBL" id="MSLT01000006">
    <property type="protein sequence ID" value="OUD15429.1"/>
    <property type="molecule type" value="Genomic_DNA"/>
</dbReference>
<dbReference type="InterPro" id="IPR025944">
    <property type="entry name" value="Sigma_54_int_dom_CS"/>
</dbReference>
<dbReference type="Gene3D" id="1.10.10.60">
    <property type="entry name" value="Homeodomain-like"/>
    <property type="match status" value="1"/>
</dbReference>
<feature type="modified residue" description="4-aspartylphosphate" evidence="6">
    <location>
        <position position="56"/>
    </location>
</feature>
<dbReference type="InterPro" id="IPR025943">
    <property type="entry name" value="Sigma_54_int_dom_ATP-bd_2"/>
</dbReference>
<keyword evidence="2" id="KW-0067">ATP-binding</keyword>
<evidence type="ECO:0000256" key="4">
    <source>
        <dbReference type="ARBA" id="ARBA00023125"/>
    </source>
</evidence>
<name>A0A251XAN0_9GAMM</name>
<dbReference type="PROSITE" id="PS50110">
    <property type="entry name" value="RESPONSE_REGULATORY"/>
    <property type="match status" value="1"/>
</dbReference>
<feature type="domain" description="Sigma-54 factor interaction" evidence="8">
    <location>
        <begin position="138"/>
        <end position="367"/>
    </location>
</feature>
<keyword evidence="5" id="KW-0804">Transcription</keyword>
<keyword evidence="3" id="KW-0805">Transcription regulation</keyword>
<organism evidence="10 11">
    <name type="scientific">Thioflexithrix psekupsensis</name>
    <dbReference type="NCBI Taxonomy" id="1570016"/>
    <lineage>
        <taxon>Bacteria</taxon>
        <taxon>Pseudomonadati</taxon>
        <taxon>Pseudomonadota</taxon>
        <taxon>Gammaproteobacteria</taxon>
        <taxon>Thiotrichales</taxon>
        <taxon>Thioflexithrix</taxon>
    </lineage>
</organism>
<dbReference type="CDD" id="cd00009">
    <property type="entry name" value="AAA"/>
    <property type="match status" value="1"/>
</dbReference>
<dbReference type="InterPro" id="IPR058031">
    <property type="entry name" value="AAA_lid_NorR"/>
</dbReference>
<evidence type="ECO:0008006" key="12">
    <source>
        <dbReference type="Google" id="ProtNLM"/>
    </source>
</evidence>
<dbReference type="AlphaFoldDB" id="A0A251XAN0"/>
<dbReference type="FunFam" id="3.40.50.300:FF:000006">
    <property type="entry name" value="DNA-binding transcriptional regulator NtrC"/>
    <property type="match status" value="1"/>
</dbReference>
<dbReference type="Pfam" id="PF00072">
    <property type="entry name" value="Response_reg"/>
    <property type="match status" value="1"/>
</dbReference>
<dbReference type="SMART" id="SM00382">
    <property type="entry name" value="AAA"/>
    <property type="match status" value="1"/>
</dbReference>
<dbReference type="PROSITE" id="PS50045">
    <property type="entry name" value="SIGMA54_INTERACT_4"/>
    <property type="match status" value="1"/>
</dbReference>
<evidence type="ECO:0000259" key="8">
    <source>
        <dbReference type="PROSITE" id="PS50045"/>
    </source>
</evidence>
<keyword evidence="6" id="KW-0597">Phosphoprotein</keyword>
<evidence type="ECO:0000256" key="5">
    <source>
        <dbReference type="ARBA" id="ARBA00023163"/>
    </source>
</evidence>
<dbReference type="InterPro" id="IPR001789">
    <property type="entry name" value="Sig_transdc_resp-reg_receiver"/>
</dbReference>
<dbReference type="Pfam" id="PF25601">
    <property type="entry name" value="AAA_lid_14"/>
    <property type="match status" value="1"/>
</dbReference>
<dbReference type="SUPFAM" id="SSF52540">
    <property type="entry name" value="P-loop containing nucleoside triphosphate hydrolases"/>
    <property type="match status" value="1"/>
</dbReference>
<dbReference type="PANTHER" id="PTHR32071:SF100">
    <property type="entry name" value="RESPONSE REGULATOR PROTEIN PILR"/>
    <property type="match status" value="1"/>
</dbReference>
<dbReference type="PROSITE" id="PS00688">
    <property type="entry name" value="SIGMA54_INTERACT_3"/>
    <property type="match status" value="1"/>
</dbReference>
<evidence type="ECO:0000259" key="9">
    <source>
        <dbReference type="PROSITE" id="PS50110"/>
    </source>
</evidence>
<evidence type="ECO:0000256" key="6">
    <source>
        <dbReference type="PROSITE-ProRule" id="PRU00169"/>
    </source>
</evidence>
<dbReference type="Pfam" id="PF02954">
    <property type="entry name" value="HTH_8"/>
    <property type="match status" value="1"/>
</dbReference>
<sequence length="560" mass="63470">MGQKKPLCLLVDDQKDILTLFSLSLASIGIESHLAQSLSEAYIFLERNNYDLCISDLSIRMGGEGREGLDLVEYIKKHFPFMPIIVMTAYGEIPTAVRALQLGAYDFVCKEVMPQQLCDLAQSALKRNLNYQKKLTRLIGESPVIEKLRDDIQRVAHTQAAVFISGESGVGKEVVAQLIHSASNRSEAPFVPLNCGAISGELIESELFGHKKGAFTGAYENKKGLFKEADKGTLFLDEIGDLSYSAQIKLLRAIQERAIRPVGSNKEETVDVRILSASHRNLKALIENNSFRKDLFFRINVIEVRVPPLRERIGDVRLLIDHFLKRLRVKNDQPKLDISEAAIKVLEQYDFPGNVRELENLLEAASVLCRDECIRPDDLRLSPPQERPTPAPNPRLEKNPKKIAPQKINITTNKWNNNSFLEQILTVYASSHLTLPDMMESIYCVLIKMAMEYYANGQRKSADFLELTENSLRYRSKACEEKKLLVGNNVTIANQLRVLFGPFFSPETPTIPIDKIVDELEKRMIKSAIRNHKDDLTKISQQLGISVNSLRYRIERKYKL</sequence>
<reference evidence="10 11" key="1">
    <citation type="submission" date="2016-12" db="EMBL/GenBank/DDBJ databases">
        <title>Thioflexothrix psekupsii D3 genome sequencing and assembly.</title>
        <authorList>
            <person name="Fomenkov A."/>
            <person name="Vincze T."/>
            <person name="Grabovich M."/>
            <person name="Anton B.P."/>
            <person name="Dubinina G."/>
            <person name="Orlova M."/>
            <person name="Belousova E."/>
            <person name="Roberts R.J."/>
        </authorList>
    </citation>
    <scope>NUCLEOTIDE SEQUENCE [LARGE SCALE GENOMIC DNA]</scope>
    <source>
        <strain evidence="10">D3</strain>
    </source>
</reference>
<evidence type="ECO:0000256" key="3">
    <source>
        <dbReference type="ARBA" id="ARBA00023015"/>
    </source>
</evidence>
<dbReference type="Proteomes" id="UP000194798">
    <property type="component" value="Unassembled WGS sequence"/>
</dbReference>
<evidence type="ECO:0000256" key="2">
    <source>
        <dbReference type="ARBA" id="ARBA00022840"/>
    </source>
</evidence>
<dbReference type="PANTHER" id="PTHR32071">
    <property type="entry name" value="TRANSCRIPTIONAL REGULATORY PROTEIN"/>
    <property type="match status" value="1"/>
</dbReference>
<proteinExistence type="predicted"/>
<evidence type="ECO:0000256" key="1">
    <source>
        <dbReference type="ARBA" id="ARBA00022741"/>
    </source>
</evidence>